<proteinExistence type="predicted"/>
<accession>A0ABS5TVB4</accession>
<evidence type="ECO:0000256" key="1">
    <source>
        <dbReference type="SAM" id="MobiDB-lite"/>
    </source>
</evidence>
<feature type="compositionally biased region" description="Low complexity" evidence="1">
    <location>
        <begin position="113"/>
        <end position="134"/>
    </location>
</feature>
<evidence type="ECO:0000313" key="3">
    <source>
        <dbReference type="EMBL" id="MBT0993070.1"/>
    </source>
</evidence>
<dbReference type="CDD" id="cd00085">
    <property type="entry name" value="HNHc"/>
    <property type="match status" value="1"/>
</dbReference>
<keyword evidence="3" id="KW-0540">Nuclease</keyword>
<feature type="domain" description="HNH nuclease" evidence="2">
    <location>
        <begin position="440"/>
        <end position="491"/>
    </location>
</feature>
<feature type="region of interest" description="Disordered" evidence="1">
    <location>
        <begin position="1"/>
        <end position="46"/>
    </location>
</feature>
<feature type="compositionally biased region" description="Low complexity" evidence="1">
    <location>
        <begin position="1"/>
        <end position="13"/>
    </location>
</feature>
<feature type="compositionally biased region" description="Low complexity" evidence="1">
    <location>
        <begin position="509"/>
        <end position="518"/>
    </location>
</feature>
<feature type="region of interest" description="Disordered" evidence="1">
    <location>
        <begin position="509"/>
        <end position="544"/>
    </location>
</feature>
<sequence length="558" mass="58465">MAPSSVVPSSVVPRSAGLLEPWHTDAIPGDGVPRIPVAGGRPGPTLSAIERIRDDLRALALAPAGDHAPQHQPAGDRSTQDRATQRTAVRNPATKGQATQDPSTRVRPAGSLQGQAAQGEVAQDQAAQDQAAQDRAARDQAARVELIAGLERLKAAACAAQAALSLELDEQQRRQEAAVGVPVDRRGRGVPLQVGLARGQSPHQARALLGAARIWAQEMPHTFTALASGHLDELRAVLLVRETACLPVEARAEVDRELCADPRSLHGVGVRRLLARARACAARLDPAALVRRAARAENDRCVTIRPAPDAMVYLTALLPVAQGVGAYAALRAAADTARQSGDPRSRGQVMADTLTERLTGRTSAPDVPVTVNLVVSDRTLLAAGTDAAHVDGYGPIPAQVARNVVAAGLDAGTAWLRRIYTTSGGDIVASSSTARFHPPGLAALLRVRDQGLCRTPYCDAPARESDHITPFDDGGETSLANGQALCQACNLAKQARGFTQHVARRPGHHTVVTTTPTGHEYTNRAPAPPGCSSDPPPAERGPLSGVDLAFARLLDEAA</sequence>
<dbReference type="SMART" id="SM00507">
    <property type="entry name" value="HNHc"/>
    <property type="match status" value="1"/>
</dbReference>
<evidence type="ECO:0000259" key="2">
    <source>
        <dbReference type="SMART" id="SM00507"/>
    </source>
</evidence>
<feature type="compositionally biased region" description="Pro residues" evidence="1">
    <location>
        <begin position="526"/>
        <end position="539"/>
    </location>
</feature>
<keyword evidence="3" id="KW-0255">Endonuclease</keyword>
<dbReference type="EMBL" id="JAHBOH010000001">
    <property type="protein sequence ID" value="MBT0993070.1"/>
    <property type="molecule type" value="Genomic_DNA"/>
</dbReference>
<protein>
    <submittedName>
        <fullName evidence="3">HNH endonuclease</fullName>
    </submittedName>
</protein>
<feature type="compositionally biased region" description="Polar residues" evidence="1">
    <location>
        <begin position="85"/>
        <end position="103"/>
    </location>
</feature>
<name>A0ABS5TVB4_9CELL</name>
<comment type="caution">
    <text evidence="3">The sequence shown here is derived from an EMBL/GenBank/DDBJ whole genome shotgun (WGS) entry which is preliminary data.</text>
</comment>
<dbReference type="InterPro" id="IPR002711">
    <property type="entry name" value="HNH"/>
</dbReference>
<dbReference type="GO" id="GO:0004519">
    <property type="term" value="F:endonuclease activity"/>
    <property type="evidence" value="ECO:0007669"/>
    <property type="project" value="UniProtKB-KW"/>
</dbReference>
<keyword evidence="4" id="KW-1185">Reference proteome</keyword>
<evidence type="ECO:0000313" key="4">
    <source>
        <dbReference type="Proteomes" id="UP000722125"/>
    </source>
</evidence>
<dbReference type="Proteomes" id="UP000722125">
    <property type="component" value="Unassembled WGS sequence"/>
</dbReference>
<dbReference type="Gene3D" id="1.10.30.50">
    <property type="match status" value="1"/>
</dbReference>
<organism evidence="3 4">
    <name type="scientific">Cellulomonas fulva</name>
    <dbReference type="NCBI Taxonomy" id="2835530"/>
    <lineage>
        <taxon>Bacteria</taxon>
        <taxon>Bacillati</taxon>
        <taxon>Actinomycetota</taxon>
        <taxon>Actinomycetes</taxon>
        <taxon>Micrococcales</taxon>
        <taxon>Cellulomonadaceae</taxon>
        <taxon>Cellulomonas</taxon>
    </lineage>
</organism>
<dbReference type="InterPro" id="IPR003615">
    <property type="entry name" value="HNH_nuc"/>
</dbReference>
<gene>
    <name evidence="3" type="ORF">KIN34_02025</name>
</gene>
<dbReference type="Pfam" id="PF01844">
    <property type="entry name" value="HNH"/>
    <property type="match status" value="1"/>
</dbReference>
<reference evidence="3 4" key="1">
    <citation type="submission" date="2021-05" db="EMBL/GenBank/DDBJ databases">
        <title>Description of Cellulomonas sp. DKR-3 sp. nov.</title>
        <authorList>
            <person name="Dahal R.H."/>
            <person name="Chaudhary D.K."/>
        </authorList>
    </citation>
    <scope>NUCLEOTIDE SEQUENCE [LARGE SCALE GENOMIC DNA]</scope>
    <source>
        <strain evidence="3 4">DKR-3</strain>
    </source>
</reference>
<keyword evidence="3" id="KW-0378">Hydrolase</keyword>
<feature type="region of interest" description="Disordered" evidence="1">
    <location>
        <begin position="64"/>
        <end position="134"/>
    </location>
</feature>